<gene>
    <name evidence="2" type="ORF">MGLY_05790</name>
</gene>
<dbReference type="EMBL" id="CP046244">
    <property type="protein sequence ID" value="QGP91252.1"/>
    <property type="molecule type" value="Genomic_DNA"/>
</dbReference>
<dbReference type="RefSeq" id="WP_156271658.1">
    <property type="nucleotide sequence ID" value="NZ_CP046244.1"/>
</dbReference>
<keyword evidence="3" id="KW-1185">Reference proteome</keyword>
<name>A0A6I5ZMY9_9FIRM</name>
<dbReference type="Proteomes" id="UP000425916">
    <property type="component" value="Chromosome"/>
</dbReference>
<evidence type="ECO:0000313" key="3">
    <source>
        <dbReference type="Proteomes" id="UP000425916"/>
    </source>
</evidence>
<dbReference type="PANTHER" id="PTHR37694:SF1">
    <property type="entry name" value="SLR8022 PROTEIN"/>
    <property type="match status" value="1"/>
</dbReference>
<dbReference type="InterPro" id="IPR014710">
    <property type="entry name" value="RmlC-like_jellyroll"/>
</dbReference>
<organism evidence="2 3">
    <name type="scientific">Neomoorella glycerini</name>
    <dbReference type="NCBI Taxonomy" id="55779"/>
    <lineage>
        <taxon>Bacteria</taxon>
        <taxon>Bacillati</taxon>
        <taxon>Bacillota</taxon>
        <taxon>Clostridia</taxon>
        <taxon>Neomoorellales</taxon>
        <taxon>Neomoorellaceae</taxon>
        <taxon>Neomoorella</taxon>
    </lineage>
</organism>
<dbReference type="SUPFAM" id="SSF51182">
    <property type="entry name" value="RmlC-like cupins"/>
    <property type="match status" value="1"/>
</dbReference>
<dbReference type="Pfam" id="PF07883">
    <property type="entry name" value="Cupin_2"/>
    <property type="match status" value="1"/>
</dbReference>
<dbReference type="Gene3D" id="2.60.120.10">
    <property type="entry name" value="Jelly Rolls"/>
    <property type="match status" value="1"/>
</dbReference>
<dbReference type="CDD" id="cd02230">
    <property type="entry name" value="cupin_HP0902-like"/>
    <property type="match status" value="1"/>
</dbReference>
<evidence type="ECO:0000313" key="2">
    <source>
        <dbReference type="EMBL" id="QGP91252.1"/>
    </source>
</evidence>
<feature type="domain" description="Cupin type-2" evidence="1">
    <location>
        <begin position="45"/>
        <end position="112"/>
    </location>
</feature>
<protein>
    <submittedName>
        <fullName evidence="2">Cupin domain protein</fullName>
    </submittedName>
</protein>
<dbReference type="AlphaFoldDB" id="A0A6I5ZMY9"/>
<dbReference type="OrthoDB" id="9793184at2"/>
<accession>A0A6I5ZMY9</accession>
<reference evidence="2 3" key="1">
    <citation type="submission" date="2019-11" db="EMBL/GenBank/DDBJ databases">
        <title>Genome sequence of Moorella glycerini DSM11254.</title>
        <authorList>
            <person name="Poehlein A."/>
            <person name="Boeer T."/>
            <person name="Daniel R."/>
        </authorList>
    </citation>
    <scope>NUCLEOTIDE SEQUENCE [LARGE SCALE GENOMIC DNA]</scope>
    <source>
        <strain evidence="2 3">DSM 11254</strain>
    </source>
</reference>
<dbReference type="InterPro" id="IPR011051">
    <property type="entry name" value="RmlC_Cupin_sf"/>
</dbReference>
<proteinExistence type="predicted"/>
<evidence type="ECO:0000259" key="1">
    <source>
        <dbReference type="Pfam" id="PF07883"/>
    </source>
</evidence>
<sequence length="114" mass="12216">MAHHEGNGGGSLIGRAVDLRELTGYQEGAVVSRTIIDKKTGTVTLFAFAEGQGLSEHTAPYDALVHVLEGEVEITIAGNPIRVKEGEAVIMPAHQPHALRALTNFKMVLTMIRS</sequence>
<dbReference type="InterPro" id="IPR013096">
    <property type="entry name" value="Cupin_2"/>
</dbReference>
<dbReference type="PANTHER" id="PTHR37694">
    <property type="entry name" value="SLR8022 PROTEIN"/>
    <property type="match status" value="1"/>
</dbReference>